<dbReference type="RefSeq" id="WP_386028783.1">
    <property type="nucleotide sequence ID" value="NZ_JBHUHX010000061.1"/>
</dbReference>
<sequence>MGWYRWNGADLELSLRVQPRAPKDTFDGPDPGGEHYRVRIKAPPVDGKGNEALRRFVAKSFGVAPSRIEIIGGEHARYKRLRIQEPRSFPIPIDPA</sequence>
<organism evidence="3 4">
    <name type="scientific">Thiorhodococcus fuscus</name>
    <dbReference type="NCBI Taxonomy" id="527200"/>
    <lineage>
        <taxon>Bacteria</taxon>
        <taxon>Pseudomonadati</taxon>
        <taxon>Pseudomonadota</taxon>
        <taxon>Gammaproteobacteria</taxon>
        <taxon>Chromatiales</taxon>
        <taxon>Chromatiaceae</taxon>
        <taxon>Thiorhodococcus</taxon>
    </lineage>
</organism>
<comment type="caution">
    <text evidence="3">The sequence shown here is derived from an EMBL/GenBank/DDBJ whole genome shotgun (WGS) entry which is preliminary data.</text>
</comment>
<keyword evidence="4" id="KW-1185">Reference proteome</keyword>
<protein>
    <recommendedName>
        <fullName evidence="2">UPF0235 protein ACFSJC_19040</fullName>
    </recommendedName>
</protein>
<evidence type="ECO:0000313" key="3">
    <source>
        <dbReference type="EMBL" id="MFD2113949.1"/>
    </source>
</evidence>
<evidence type="ECO:0000313" key="4">
    <source>
        <dbReference type="Proteomes" id="UP001597337"/>
    </source>
</evidence>
<dbReference type="SMART" id="SM01152">
    <property type="entry name" value="DUF167"/>
    <property type="match status" value="1"/>
</dbReference>
<gene>
    <name evidence="3" type="ORF">ACFSJC_19040</name>
</gene>
<dbReference type="Pfam" id="PF02594">
    <property type="entry name" value="DUF167"/>
    <property type="match status" value="1"/>
</dbReference>
<evidence type="ECO:0000256" key="1">
    <source>
        <dbReference type="ARBA" id="ARBA00010364"/>
    </source>
</evidence>
<dbReference type="InterPro" id="IPR003746">
    <property type="entry name" value="DUF167"/>
</dbReference>
<dbReference type="SUPFAM" id="SSF69786">
    <property type="entry name" value="YggU-like"/>
    <property type="match status" value="1"/>
</dbReference>
<dbReference type="Gene3D" id="3.30.1200.10">
    <property type="entry name" value="YggU-like"/>
    <property type="match status" value="1"/>
</dbReference>
<dbReference type="HAMAP" id="MF_00634">
    <property type="entry name" value="UPF0235"/>
    <property type="match status" value="1"/>
</dbReference>
<dbReference type="Proteomes" id="UP001597337">
    <property type="component" value="Unassembled WGS sequence"/>
</dbReference>
<name>A0ABW4YE42_9GAMM</name>
<proteinExistence type="inferred from homology"/>
<dbReference type="InterPro" id="IPR036591">
    <property type="entry name" value="YggU-like_sf"/>
</dbReference>
<reference evidence="4" key="1">
    <citation type="journal article" date="2019" name="Int. J. Syst. Evol. Microbiol.">
        <title>The Global Catalogue of Microorganisms (GCM) 10K type strain sequencing project: providing services to taxonomists for standard genome sequencing and annotation.</title>
        <authorList>
            <consortium name="The Broad Institute Genomics Platform"/>
            <consortium name="The Broad Institute Genome Sequencing Center for Infectious Disease"/>
            <person name="Wu L."/>
            <person name="Ma J."/>
        </authorList>
    </citation>
    <scope>NUCLEOTIDE SEQUENCE [LARGE SCALE GENOMIC DNA]</scope>
    <source>
        <strain evidence="4">KACC 12597</strain>
    </source>
</reference>
<comment type="similarity">
    <text evidence="1 2">Belongs to the UPF0235 family.</text>
</comment>
<accession>A0ABW4YE42</accession>
<evidence type="ECO:0000256" key="2">
    <source>
        <dbReference type="HAMAP-Rule" id="MF_00634"/>
    </source>
</evidence>
<dbReference type="EMBL" id="JBHUHX010000061">
    <property type="protein sequence ID" value="MFD2113949.1"/>
    <property type="molecule type" value="Genomic_DNA"/>
</dbReference>
<dbReference type="NCBIfam" id="TIGR00251">
    <property type="entry name" value="DUF167 family protein"/>
    <property type="match status" value="1"/>
</dbReference>